<evidence type="ECO:0000313" key="1">
    <source>
        <dbReference type="EMBL" id="KAK3597385.1"/>
    </source>
</evidence>
<protein>
    <submittedName>
        <fullName evidence="1">Uncharacterized protein</fullName>
    </submittedName>
</protein>
<proteinExistence type="predicted"/>
<organism evidence="1 2">
    <name type="scientific">Potamilus streckersoni</name>
    <dbReference type="NCBI Taxonomy" id="2493646"/>
    <lineage>
        <taxon>Eukaryota</taxon>
        <taxon>Metazoa</taxon>
        <taxon>Spiralia</taxon>
        <taxon>Lophotrochozoa</taxon>
        <taxon>Mollusca</taxon>
        <taxon>Bivalvia</taxon>
        <taxon>Autobranchia</taxon>
        <taxon>Heteroconchia</taxon>
        <taxon>Palaeoheterodonta</taxon>
        <taxon>Unionida</taxon>
        <taxon>Unionoidea</taxon>
        <taxon>Unionidae</taxon>
        <taxon>Ambleminae</taxon>
        <taxon>Lampsilini</taxon>
        <taxon>Potamilus</taxon>
    </lineage>
</organism>
<evidence type="ECO:0000313" key="2">
    <source>
        <dbReference type="Proteomes" id="UP001195483"/>
    </source>
</evidence>
<gene>
    <name evidence="1" type="ORF">CHS0354_034628</name>
</gene>
<sequence length="288" mass="32451">MGLQNMVKKEIPSFIQDRIEQQCNRTSRTSVYSCLGCLHESCWNNASYCTERGLDEISIGRWFRTNDTTSDSFMFGFGNNFSTNLTKIEIFYNFISQENAFLDSVNCFLNDRKSGLVIIGFLPLTSESINLPNYSMTNYCVSNITINITANCGLLPAINTVLSFVKSCFGDKSNETVTIVIYHDHYYIDFSSTADVILTLLMLLKDFMANHLIKIFQNVIQSADNNKSIITLSQKDLALGYRIGDRKISGILPHHLSMSQAYLDDPPITVSTCLDGRNVKNNMVVRGK</sequence>
<comment type="caution">
    <text evidence="1">The sequence shown here is derived from an EMBL/GenBank/DDBJ whole genome shotgun (WGS) entry which is preliminary data.</text>
</comment>
<reference evidence="1" key="1">
    <citation type="journal article" date="2021" name="Genome Biol. Evol.">
        <title>A High-Quality Reference Genome for a Parasitic Bivalve with Doubly Uniparental Inheritance (Bivalvia: Unionida).</title>
        <authorList>
            <person name="Smith C.H."/>
        </authorList>
    </citation>
    <scope>NUCLEOTIDE SEQUENCE</scope>
    <source>
        <strain evidence="1">CHS0354</strain>
    </source>
</reference>
<keyword evidence="2" id="KW-1185">Reference proteome</keyword>
<reference evidence="1" key="3">
    <citation type="submission" date="2023-05" db="EMBL/GenBank/DDBJ databases">
        <authorList>
            <person name="Smith C.H."/>
        </authorList>
    </citation>
    <scope>NUCLEOTIDE SEQUENCE</scope>
    <source>
        <strain evidence="1">CHS0354</strain>
        <tissue evidence="1">Mantle</tissue>
    </source>
</reference>
<name>A0AAE0STK2_9BIVA</name>
<accession>A0AAE0STK2</accession>
<dbReference type="AlphaFoldDB" id="A0AAE0STK2"/>
<dbReference type="EMBL" id="JAEAOA010002037">
    <property type="protein sequence ID" value="KAK3597385.1"/>
    <property type="molecule type" value="Genomic_DNA"/>
</dbReference>
<dbReference type="Proteomes" id="UP001195483">
    <property type="component" value="Unassembled WGS sequence"/>
</dbReference>
<reference evidence="1" key="2">
    <citation type="journal article" date="2021" name="Genome Biol. Evol.">
        <title>Developing a high-quality reference genome for a parasitic bivalve with doubly uniparental inheritance (Bivalvia: Unionida).</title>
        <authorList>
            <person name="Smith C.H."/>
        </authorList>
    </citation>
    <scope>NUCLEOTIDE SEQUENCE</scope>
    <source>
        <strain evidence="1">CHS0354</strain>
        <tissue evidence="1">Mantle</tissue>
    </source>
</reference>